<dbReference type="RefSeq" id="WP_188912006.1">
    <property type="nucleotide sequence ID" value="NZ_BMIQ01000008.1"/>
</dbReference>
<reference evidence="2" key="1">
    <citation type="journal article" date="2014" name="Int. J. Syst. Evol. Microbiol.">
        <title>Complete genome sequence of Corynebacterium casei LMG S-19264T (=DSM 44701T), isolated from a smear-ripened cheese.</title>
        <authorList>
            <consortium name="US DOE Joint Genome Institute (JGI-PGF)"/>
            <person name="Walter F."/>
            <person name="Albersmeier A."/>
            <person name="Kalinowski J."/>
            <person name="Ruckert C."/>
        </authorList>
    </citation>
    <scope>NUCLEOTIDE SEQUENCE</scope>
    <source>
        <strain evidence="2">CGMCC 1.15367</strain>
    </source>
</reference>
<comment type="caution">
    <text evidence="2">The sequence shown here is derived from an EMBL/GenBank/DDBJ whole genome shotgun (WGS) entry which is preliminary data.</text>
</comment>
<dbReference type="Proteomes" id="UP000644699">
    <property type="component" value="Unassembled WGS sequence"/>
</dbReference>
<evidence type="ECO:0000313" key="2">
    <source>
        <dbReference type="EMBL" id="GGE18512.1"/>
    </source>
</evidence>
<protein>
    <submittedName>
        <fullName evidence="2">Uncharacterized protein</fullName>
    </submittedName>
</protein>
<gene>
    <name evidence="2" type="ORF">GCM10011390_42110</name>
</gene>
<proteinExistence type="predicted"/>
<dbReference type="AlphaFoldDB" id="A0A917EA79"/>
<evidence type="ECO:0000256" key="1">
    <source>
        <dbReference type="SAM" id="Coils"/>
    </source>
</evidence>
<evidence type="ECO:0000313" key="3">
    <source>
        <dbReference type="Proteomes" id="UP000644699"/>
    </source>
</evidence>
<name>A0A917EA79_9HYPH</name>
<accession>A0A917EA79</accession>
<organism evidence="2 3">
    <name type="scientific">Aureimonas endophytica</name>
    <dbReference type="NCBI Taxonomy" id="2027858"/>
    <lineage>
        <taxon>Bacteria</taxon>
        <taxon>Pseudomonadati</taxon>
        <taxon>Pseudomonadota</taxon>
        <taxon>Alphaproteobacteria</taxon>
        <taxon>Hyphomicrobiales</taxon>
        <taxon>Aurantimonadaceae</taxon>
        <taxon>Aureimonas</taxon>
    </lineage>
</organism>
<reference evidence="2" key="2">
    <citation type="submission" date="2020-09" db="EMBL/GenBank/DDBJ databases">
        <authorList>
            <person name="Sun Q."/>
            <person name="Zhou Y."/>
        </authorList>
    </citation>
    <scope>NUCLEOTIDE SEQUENCE</scope>
    <source>
        <strain evidence="2">CGMCC 1.15367</strain>
    </source>
</reference>
<dbReference type="EMBL" id="BMIQ01000008">
    <property type="protein sequence ID" value="GGE18512.1"/>
    <property type="molecule type" value="Genomic_DNA"/>
</dbReference>
<sequence length="448" mass="48598">MTDTPVAGRADYLDYRIGDRVKKHTGDYQLEGEVRAVFTTRAGKTRLVVEHNPGFLHIYGPQNLVLLAPAPAAPAPAADTVREAVIAALTDVLGDALDCTRVWEAWSVGTMSADDFVLLTERFEEIADAVIAALATLPRPADSSSPATDNAACVSQTTVHDTQAPRPADGPAADAGMREAAGWQRVPNVGDEVRADHPITVLNPTQTFIVYERRFKDDRVSVRGENTCWFDLGMISPAAPPPPEAGVAGAGKLPPPRCWVVETAHGAILGVVETEEEARGHLRSRPIAIRPVWGKESLTSLQREKAAAMGFLDGSRAVIARLEAERDALAAEVERLRECVEQAETLSAEQVEWVTNDAAELGVKVRDQFFFLYKGRSLVYGALDPDPTVPPVHDDGTPMHWRPVFKREFGECAHPINYEDPKLIGKVSLDDSEDWKPLPAARAAKGGA</sequence>
<feature type="coiled-coil region" evidence="1">
    <location>
        <begin position="312"/>
        <end position="346"/>
    </location>
</feature>
<keyword evidence="3" id="KW-1185">Reference proteome</keyword>
<keyword evidence="1" id="KW-0175">Coiled coil</keyword>